<proteinExistence type="predicted"/>
<dbReference type="AlphaFoldDB" id="A0A8S1QAD9"/>
<protein>
    <recommendedName>
        <fullName evidence="1">SnoaL-like domain-containing protein</fullName>
    </recommendedName>
</protein>
<evidence type="ECO:0000313" key="3">
    <source>
        <dbReference type="Proteomes" id="UP000692954"/>
    </source>
</evidence>
<keyword evidence="3" id="KW-1185">Reference proteome</keyword>
<evidence type="ECO:0000259" key="1">
    <source>
        <dbReference type="Pfam" id="PF13577"/>
    </source>
</evidence>
<organism evidence="2 3">
    <name type="scientific">Paramecium sonneborni</name>
    <dbReference type="NCBI Taxonomy" id="65129"/>
    <lineage>
        <taxon>Eukaryota</taxon>
        <taxon>Sar</taxon>
        <taxon>Alveolata</taxon>
        <taxon>Ciliophora</taxon>
        <taxon>Intramacronucleata</taxon>
        <taxon>Oligohymenophorea</taxon>
        <taxon>Peniculida</taxon>
        <taxon>Parameciidae</taxon>
        <taxon>Paramecium</taxon>
    </lineage>
</organism>
<feature type="domain" description="SnoaL-like" evidence="1">
    <location>
        <begin position="5"/>
        <end position="128"/>
    </location>
</feature>
<dbReference type="OrthoDB" id="285717at2759"/>
<dbReference type="Proteomes" id="UP000692954">
    <property type="component" value="Unassembled WGS sequence"/>
</dbReference>
<gene>
    <name evidence="2" type="ORF">PSON_ATCC_30995.1.T1010089</name>
</gene>
<name>A0A8S1QAD9_9CILI</name>
<reference evidence="2" key="1">
    <citation type="submission" date="2021-01" db="EMBL/GenBank/DDBJ databases">
        <authorList>
            <consortium name="Genoscope - CEA"/>
            <person name="William W."/>
        </authorList>
    </citation>
    <scope>NUCLEOTIDE SEQUENCE</scope>
</reference>
<sequence>MEYTKDQIQDIISFVAQKWDERLFDQAKSKFHSIVEIDYTSLGAPSVTHDPIDNLCNNWKIVLNGFDKTLHTVKVNSIETDNDLIVVHSSVNAYHFIANVQEGEEWTINGHYVHKLKNIDGTLKIVYMKLQVDEQQGNLKLIMESTKKTMTIQ</sequence>
<evidence type="ECO:0000313" key="2">
    <source>
        <dbReference type="EMBL" id="CAD8112612.1"/>
    </source>
</evidence>
<comment type="caution">
    <text evidence="2">The sequence shown here is derived from an EMBL/GenBank/DDBJ whole genome shotgun (WGS) entry which is preliminary data.</text>
</comment>
<dbReference type="Pfam" id="PF13577">
    <property type="entry name" value="SnoaL_4"/>
    <property type="match status" value="1"/>
</dbReference>
<accession>A0A8S1QAD9</accession>
<dbReference type="EMBL" id="CAJJDN010000101">
    <property type="protein sequence ID" value="CAD8112612.1"/>
    <property type="molecule type" value="Genomic_DNA"/>
</dbReference>
<dbReference type="InterPro" id="IPR037401">
    <property type="entry name" value="SnoaL-like"/>
</dbReference>